<dbReference type="GO" id="GO:0045337">
    <property type="term" value="P:farnesyl diphosphate biosynthetic process"/>
    <property type="evidence" value="ECO:0007669"/>
    <property type="project" value="TreeGrafter"/>
</dbReference>
<reference evidence="13" key="1">
    <citation type="submission" date="2019-12" db="EMBL/GenBank/DDBJ databases">
        <title>Genome sequencing and annotation of Brassica cretica.</title>
        <authorList>
            <person name="Studholme D.J."/>
            <person name="Sarris P.F."/>
        </authorList>
    </citation>
    <scope>NUCLEOTIDE SEQUENCE</scope>
    <source>
        <strain evidence="13">PFS-102/07</strain>
        <tissue evidence="13">Leaf</tissue>
    </source>
</reference>
<comment type="similarity">
    <text evidence="2">Belongs to the FPP/GGPP synthase family.</text>
</comment>
<dbReference type="GO" id="GO:0004161">
    <property type="term" value="F:dimethylallyltranstransferase activity"/>
    <property type="evidence" value="ECO:0007669"/>
    <property type="project" value="TreeGrafter"/>
</dbReference>
<keyword evidence="8" id="KW-0443">Lipid metabolism</keyword>
<dbReference type="GO" id="GO:0006695">
    <property type="term" value="P:cholesterol biosynthetic process"/>
    <property type="evidence" value="ECO:0007669"/>
    <property type="project" value="UniProtKB-KW"/>
</dbReference>
<keyword evidence="8" id="KW-0444">Lipid biosynthesis</keyword>
<evidence type="ECO:0000256" key="11">
    <source>
        <dbReference type="ARBA" id="ARBA00023221"/>
    </source>
</evidence>
<keyword evidence="3" id="KW-0153">Cholesterol metabolism</keyword>
<dbReference type="GO" id="GO:0005737">
    <property type="term" value="C:cytoplasm"/>
    <property type="evidence" value="ECO:0007669"/>
    <property type="project" value="TreeGrafter"/>
</dbReference>
<keyword evidence="10" id="KW-1207">Sterol metabolism</keyword>
<dbReference type="InterPro" id="IPR000092">
    <property type="entry name" value="Polyprenyl_synt"/>
</dbReference>
<keyword evidence="7" id="KW-0460">Magnesium</keyword>
<comment type="function">
    <text evidence="12">Catalyzes the sequential condensation of isopentenyl pyrophosphate with the allylic pyrophosphates, dimethylallyl pyrophosphate, and then with the resultant geranylpyrophosphate to the ultimate product farnesyl pyrophosphate.</text>
</comment>
<dbReference type="AlphaFoldDB" id="A0A8S9K4Z3"/>
<comment type="cofactor">
    <cofactor evidence="1">
        <name>Mg(2+)</name>
        <dbReference type="ChEBI" id="CHEBI:18420"/>
    </cofactor>
</comment>
<keyword evidence="6" id="KW-0152">Cholesterol biosynthesis</keyword>
<dbReference type="InterPro" id="IPR008949">
    <property type="entry name" value="Isoprenoid_synthase_dom_sf"/>
</dbReference>
<proteinExistence type="inferred from homology"/>
<evidence type="ECO:0000256" key="7">
    <source>
        <dbReference type="ARBA" id="ARBA00022842"/>
    </source>
</evidence>
<keyword evidence="9" id="KW-0756">Sterol biosynthesis</keyword>
<organism evidence="13">
    <name type="scientific">Brassica cretica</name>
    <name type="common">Mustard</name>
    <dbReference type="NCBI Taxonomy" id="69181"/>
    <lineage>
        <taxon>Eukaryota</taxon>
        <taxon>Viridiplantae</taxon>
        <taxon>Streptophyta</taxon>
        <taxon>Embryophyta</taxon>
        <taxon>Tracheophyta</taxon>
        <taxon>Spermatophyta</taxon>
        <taxon>Magnoliopsida</taxon>
        <taxon>eudicotyledons</taxon>
        <taxon>Gunneridae</taxon>
        <taxon>Pentapetalae</taxon>
        <taxon>rosids</taxon>
        <taxon>malvids</taxon>
        <taxon>Brassicales</taxon>
        <taxon>Brassicaceae</taxon>
        <taxon>Brassiceae</taxon>
        <taxon>Brassica</taxon>
    </lineage>
</organism>
<evidence type="ECO:0000256" key="4">
    <source>
        <dbReference type="ARBA" id="ARBA00022679"/>
    </source>
</evidence>
<name>A0A8S9K4Z3_BRACR</name>
<evidence type="ECO:0000256" key="10">
    <source>
        <dbReference type="ARBA" id="ARBA00023166"/>
    </source>
</evidence>
<evidence type="ECO:0000256" key="6">
    <source>
        <dbReference type="ARBA" id="ARBA00022778"/>
    </source>
</evidence>
<keyword evidence="11" id="KW-0753">Steroid metabolism</keyword>
<dbReference type="GO" id="GO:0046872">
    <property type="term" value="F:metal ion binding"/>
    <property type="evidence" value="ECO:0007669"/>
    <property type="project" value="UniProtKB-KW"/>
</dbReference>
<gene>
    <name evidence="13" type="ORF">F2Q70_00039582</name>
</gene>
<comment type="caution">
    <text evidence="13">The sequence shown here is derived from an EMBL/GenBank/DDBJ whole genome shotgun (WGS) entry which is preliminary data.</text>
</comment>
<dbReference type="PANTHER" id="PTHR11525">
    <property type="entry name" value="FARNESYL-PYROPHOSPHATE SYNTHETASE"/>
    <property type="match status" value="1"/>
</dbReference>
<dbReference type="GO" id="GO:0004337">
    <property type="term" value="F:(2E,6E)-farnesyl diphosphate synthase activity"/>
    <property type="evidence" value="ECO:0007669"/>
    <property type="project" value="TreeGrafter"/>
</dbReference>
<dbReference type="Gene3D" id="1.10.600.10">
    <property type="entry name" value="Farnesyl Diphosphate Synthase"/>
    <property type="match status" value="1"/>
</dbReference>
<dbReference type="PANTHER" id="PTHR11525:SF0">
    <property type="entry name" value="FARNESYL PYROPHOSPHATE SYNTHASE"/>
    <property type="match status" value="1"/>
</dbReference>
<evidence type="ECO:0000256" key="1">
    <source>
        <dbReference type="ARBA" id="ARBA00001946"/>
    </source>
</evidence>
<dbReference type="EMBL" id="QGKY02000190">
    <property type="protein sequence ID" value="KAF2589222.1"/>
    <property type="molecule type" value="Genomic_DNA"/>
</dbReference>
<dbReference type="InterPro" id="IPR039702">
    <property type="entry name" value="FPS1-like"/>
</dbReference>
<evidence type="ECO:0000256" key="12">
    <source>
        <dbReference type="ARBA" id="ARBA00046091"/>
    </source>
</evidence>
<dbReference type="SUPFAM" id="SSF48576">
    <property type="entry name" value="Terpenoid synthases"/>
    <property type="match status" value="1"/>
</dbReference>
<evidence type="ECO:0000313" key="13">
    <source>
        <dbReference type="EMBL" id="KAF2589222.1"/>
    </source>
</evidence>
<keyword evidence="5" id="KW-0479">Metal-binding</keyword>
<protein>
    <submittedName>
        <fullName evidence="13">Uncharacterized protein</fullName>
    </submittedName>
</protein>
<evidence type="ECO:0000256" key="8">
    <source>
        <dbReference type="ARBA" id="ARBA00022955"/>
    </source>
</evidence>
<evidence type="ECO:0000256" key="5">
    <source>
        <dbReference type="ARBA" id="ARBA00022723"/>
    </source>
</evidence>
<sequence>MSVSGCCRNLRITIKAVLHLRLRPPRGSSPYRRIQSRHLSSSSSMADLKSTFLNVYSTLKSDLLHDPSFEFTDASRLWVEKMLDYNVPGGKLNRGLSVVDSFKLLKEGEDLTEEEVFLSCALGWCIEWKMKSVNRPLNQYIRSPRREAQGELSQSKLST</sequence>
<evidence type="ECO:0000256" key="9">
    <source>
        <dbReference type="ARBA" id="ARBA00023011"/>
    </source>
</evidence>
<dbReference type="Pfam" id="PF00348">
    <property type="entry name" value="polyprenyl_synt"/>
    <property type="match status" value="1"/>
</dbReference>
<evidence type="ECO:0000256" key="2">
    <source>
        <dbReference type="ARBA" id="ARBA00006706"/>
    </source>
</evidence>
<keyword evidence="4" id="KW-0808">Transferase</keyword>
<accession>A0A8S9K4Z3</accession>
<keyword evidence="8" id="KW-0752">Steroid biosynthesis</keyword>
<evidence type="ECO:0000256" key="3">
    <source>
        <dbReference type="ARBA" id="ARBA00022548"/>
    </source>
</evidence>